<proteinExistence type="predicted"/>
<protein>
    <recommendedName>
        <fullName evidence="8">EamA domain-containing protein</fullName>
    </recommendedName>
</protein>
<evidence type="ECO:0000256" key="7">
    <source>
        <dbReference type="SAM" id="Phobius"/>
    </source>
</evidence>
<dbReference type="PANTHER" id="PTHR22911:SF6">
    <property type="entry name" value="SOLUTE CARRIER FAMILY 35 MEMBER G1"/>
    <property type="match status" value="1"/>
</dbReference>
<dbReference type="EMBL" id="PDNC01000024">
    <property type="protein sequence ID" value="PGH06178.1"/>
    <property type="molecule type" value="Genomic_DNA"/>
</dbReference>
<dbReference type="GO" id="GO:0016020">
    <property type="term" value="C:membrane"/>
    <property type="evidence" value="ECO:0007669"/>
    <property type="project" value="UniProtKB-SubCell"/>
</dbReference>
<feature type="transmembrane region" description="Helical" evidence="7">
    <location>
        <begin position="246"/>
        <end position="264"/>
    </location>
</feature>
<dbReference type="Pfam" id="PF00892">
    <property type="entry name" value="EamA"/>
    <property type="match status" value="1"/>
</dbReference>
<feature type="compositionally biased region" description="Polar residues" evidence="6">
    <location>
        <begin position="482"/>
        <end position="495"/>
    </location>
</feature>
<keyword evidence="10" id="KW-1185">Reference proteome</keyword>
<dbReference type="SUPFAM" id="SSF103481">
    <property type="entry name" value="Multidrug resistance efflux transporter EmrE"/>
    <property type="match status" value="1"/>
</dbReference>
<dbReference type="STRING" id="2060905.A0A2B7XC07"/>
<dbReference type="Proteomes" id="UP000224080">
    <property type="component" value="Unassembled WGS sequence"/>
</dbReference>
<evidence type="ECO:0000256" key="2">
    <source>
        <dbReference type="ARBA" id="ARBA00022692"/>
    </source>
</evidence>
<evidence type="ECO:0000256" key="5">
    <source>
        <dbReference type="ARBA" id="ARBA00023136"/>
    </source>
</evidence>
<evidence type="ECO:0000256" key="6">
    <source>
        <dbReference type="SAM" id="MobiDB-lite"/>
    </source>
</evidence>
<feature type="transmembrane region" description="Helical" evidence="7">
    <location>
        <begin position="389"/>
        <end position="412"/>
    </location>
</feature>
<evidence type="ECO:0000259" key="8">
    <source>
        <dbReference type="Pfam" id="PF00892"/>
    </source>
</evidence>
<gene>
    <name evidence="9" type="ORF">GX51_02566</name>
</gene>
<feature type="domain" description="EamA" evidence="8">
    <location>
        <begin position="149"/>
        <end position="289"/>
    </location>
</feature>
<dbReference type="InterPro" id="IPR037185">
    <property type="entry name" value="EmrE-like"/>
</dbReference>
<accession>A0A2B7XC07</accession>
<evidence type="ECO:0000256" key="1">
    <source>
        <dbReference type="ARBA" id="ARBA00004477"/>
    </source>
</evidence>
<sequence>MSAHPKESSVADCLHSSINEQHPPAGEDRIIAVEEAPPGEVPGKPAHPKHAYAEQDEDQELLSSSSLPCTVIAVAPSIRSYSHPDALPSHTTHTETNNTHNDVSDSQPALFHRSPPAGCEPPSGPGSQNKKNTGKSWRRKFRHTWLMSKGMVMVMLAQFFGSSMNVMTRTLQLDGNHGKGMHPFQILFARMGMTVLLSILYMIYARVPHPFGIRSIRPLLLLRGASGFIGVFGLYYSLLYLALSEATVLTFLAPIGCCYACSLTMPNETFTRRQQVAALTSLVGVVLIARPASLFQGFAEHQQEQQEQGLSTSGAAQDAYQRTLGILAALLGVTGATVAYTSIRIIGKRTHPLVSVTYFSGITTIISLLGVALIPTISFRLPDNMTEFLLLLGLGTCGFLLQFLLTAGLSYVPPPSVMEETEKEVEGVLGGENAGVGGDVDVEQDGVGGEVGEVVRDERVVGGEGGEEEDAEAQRNNEVTKKTANAKPTSSTHGSKATSMVYTQMLFALLYDKLVFNATPPPLSWAGSAIILGSAIYVALVKERVKDGSGGAGAGAGAAVEGQAEGGEGQQSKHVRSWNANDARLAEAEAGRGLLTDYDDDDSDDNYDDYDSDNDNVGGGNGNRR</sequence>
<dbReference type="AlphaFoldDB" id="A0A2B7XC07"/>
<comment type="caution">
    <text evidence="9">The sequence shown here is derived from an EMBL/GenBank/DDBJ whole genome shotgun (WGS) entry which is preliminary data.</text>
</comment>
<feature type="compositionally biased region" description="Acidic residues" evidence="6">
    <location>
        <begin position="597"/>
        <end position="614"/>
    </location>
</feature>
<dbReference type="PANTHER" id="PTHR22911">
    <property type="entry name" value="ACYL-MALONYL CONDENSING ENZYME-RELATED"/>
    <property type="match status" value="1"/>
</dbReference>
<keyword evidence="3" id="KW-0256">Endoplasmic reticulum</keyword>
<feature type="compositionally biased region" description="Low complexity" evidence="6">
    <location>
        <begin position="90"/>
        <end position="101"/>
    </location>
</feature>
<feature type="transmembrane region" description="Helical" evidence="7">
    <location>
        <begin position="522"/>
        <end position="540"/>
    </location>
</feature>
<keyword evidence="2 7" id="KW-0812">Transmembrane</keyword>
<comment type="subcellular location">
    <subcellularLocation>
        <location evidence="1">Endoplasmic reticulum membrane</location>
        <topology evidence="1">Multi-pass membrane protein</topology>
    </subcellularLocation>
</comment>
<dbReference type="InterPro" id="IPR000620">
    <property type="entry name" value="EamA_dom"/>
</dbReference>
<feature type="transmembrane region" description="Helical" evidence="7">
    <location>
        <begin position="187"/>
        <end position="207"/>
    </location>
</feature>
<keyword evidence="4 7" id="KW-1133">Transmembrane helix</keyword>
<feature type="region of interest" description="Disordered" evidence="6">
    <location>
        <begin position="461"/>
        <end position="495"/>
    </location>
</feature>
<evidence type="ECO:0000256" key="3">
    <source>
        <dbReference type="ARBA" id="ARBA00022824"/>
    </source>
</evidence>
<name>A0A2B7XC07_9EURO</name>
<keyword evidence="5 7" id="KW-0472">Membrane</keyword>
<reference evidence="9 10" key="1">
    <citation type="submission" date="2017-10" db="EMBL/GenBank/DDBJ databases">
        <title>Comparative genomics in systemic dimorphic fungi from Ajellomycetaceae.</title>
        <authorList>
            <person name="Munoz J.F."/>
            <person name="Mcewen J.G."/>
            <person name="Clay O.K."/>
            <person name="Cuomo C.A."/>
        </authorList>
    </citation>
    <scope>NUCLEOTIDE SEQUENCE [LARGE SCALE GENOMIC DNA]</scope>
    <source>
        <strain evidence="9 10">UAMH130</strain>
    </source>
</reference>
<feature type="transmembrane region" description="Helical" evidence="7">
    <location>
        <begin position="219"/>
        <end position="240"/>
    </location>
</feature>
<evidence type="ECO:0000313" key="9">
    <source>
        <dbReference type="EMBL" id="PGH06178.1"/>
    </source>
</evidence>
<feature type="region of interest" description="Disordered" evidence="6">
    <location>
        <begin position="1"/>
        <end position="63"/>
    </location>
</feature>
<feature type="region of interest" description="Disordered" evidence="6">
    <location>
        <begin position="83"/>
        <end position="136"/>
    </location>
</feature>
<evidence type="ECO:0000313" key="10">
    <source>
        <dbReference type="Proteomes" id="UP000224080"/>
    </source>
</evidence>
<feature type="transmembrane region" description="Helical" evidence="7">
    <location>
        <begin position="145"/>
        <end position="167"/>
    </location>
</feature>
<organism evidence="9 10">
    <name type="scientific">Blastomyces parvus</name>
    <dbReference type="NCBI Taxonomy" id="2060905"/>
    <lineage>
        <taxon>Eukaryota</taxon>
        <taxon>Fungi</taxon>
        <taxon>Dikarya</taxon>
        <taxon>Ascomycota</taxon>
        <taxon>Pezizomycotina</taxon>
        <taxon>Eurotiomycetes</taxon>
        <taxon>Eurotiomycetidae</taxon>
        <taxon>Onygenales</taxon>
        <taxon>Ajellomycetaceae</taxon>
        <taxon>Blastomyces</taxon>
    </lineage>
</organism>
<evidence type="ECO:0000256" key="4">
    <source>
        <dbReference type="ARBA" id="ARBA00022989"/>
    </source>
</evidence>
<feature type="compositionally biased region" description="Basic and acidic residues" evidence="6">
    <location>
        <begin position="472"/>
        <end position="481"/>
    </location>
</feature>
<feature type="region of interest" description="Disordered" evidence="6">
    <location>
        <begin position="550"/>
        <end position="625"/>
    </location>
</feature>
<feature type="transmembrane region" description="Helical" evidence="7">
    <location>
        <begin position="319"/>
        <end position="341"/>
    </location>
</feature>
<dbReference type="OrthoDB" id="306876at2759"/>
<feature type="transmembrane region" description="Helical" evidence="7">
    <location>
        <begin position="353"/>
        <end position="377"/>
    </location>
</feature>